<evidence type="ECO:0000313" key="2">
    <source>
        <dbReference type="Proteomes" id="UP001372526"/>
    </source>
</evidence>
<name>A0ABU8FF20_9BACI</name>
<sequence>MKNEQKTLFFLDGRERLAMHSSGQDLFLPRTRVKTKGENECRALFSP</sequence>
<reference evidence="1 2" key="1">
    <citation type="submission" date="2024-01" db="EMBL/GenBank/DDBJ databases">
        <title>Seven novel Bacillus-like species.</title>
        <authorList>
            <person name="Liu G."/>
        </authorList>
    </citation>
    <scope>NUCLEOTIDE SEQUENCE [LARGE SCALE GENOMIC DNA]</scope>
    <source>
        <strain evidence="1 2">FJAT-51639</strain>
    </source>
</reference>
<dbReference type="EMBL" id="JBAWSX010000003">
    <property type="protein sequence ID" value="MEI4801093.1"/>
    <property type="molecule type" value="Genomic_DNA"/>
</dbReference>
<dbReference type="Proteomes" id="UP001372526">
    <property type="component" value="Unassembled WGS sequence"/>
</dbReference>
<dbReference type="RefSeq" id="WP_336471887.1">
    <property type="nucleotide sequence ID" value="NZ_JBAWSX010000003.1"/>
</dbReference>
<evidence type="ECO:0000313" key="1">
    <source>
        <dbReference type="EMBL" id="MEI4801093.1"/>
    </source>
</evidence>
<proteinExistence type="predicted"/>
<gene>
    <name evidence="1" type="ORF">WAZ07_07080</name>
</gene>
<accession>A0ABU8FF20</accession>
<organism evidence="1 2">
    <name type="scientific">Bacillus bruguierae</name>
    <dbReference type="NCBI Taxonomy" id="3127667"/>
    <lineage>
        <taxon>Bacteria</taxon>
        <taxon>Bacillati</taxon>
        <taxon>Bacillota</taxon>
        <taxon>Bacilli</taxon>
        <taxon>Bacillales</taxon>
        <taxon>Bacillaceae</taxon>
        <taxon>Bacillus</taxon>
    </lineage>
</organism>
<protein>
    <submittedName>
        <fullName evidence="1">Uncharacterized protein</fullName>
    </submittedName>
</protein>
<keyword evidence="2" id="KW-1185">Reference proteome</keyword>
<comment type="caution">
    <text evidence="1">The sequence shown here is derived from an EMBL/GenBank/DDBJ whole genome shotgun (WGS) entry which is preliminary data.</text>
</comment>